<evidence type="ECO:0008006" key="6">
    <source>
        <dbReference type="Google" id="ProtNLM"/>
    </source>
</evidence>
<dbReference type="PANTHER" id="PTHR15114:SF1">
    <property type="entry name" value="REPLICATION PROTEIN A 14 KDA SUBUNIT"/>
    <property type="match status" value="1"/>
</dbReference>
<dbReference type="EMBL" id="JBANRG010000088">
    <property type="protein sequence ID" value="KAK7437132.1"/>
    <property type="molecule type" value="Genomic_DNA"/>
</dbReference>
<dbReference type="SUPFAM" id="SSF50249">
    <property type="entry name" value="Nucleic acid-binding proteins"/>
    <property type="match status" value="1"/>
</dbReference>
<dbReference type="Pfam" id="PF08661">
    <property type="entry name" value="Rep_fac-A_3"/>
    <property type="match status" value="1"/>
</dbReference>
<reference evidence="4 5" key="1">
    <citation type="submission" date="2024-01" db="EMBL/GenBank/DDBJ databases">
        <title>A draft genome for the cacao thread blight pathogen Marasmiellus scandens.</title>
        <authorList>
            <person name="Baruah I.K."/>
            <person name="Leung J."/>
            <person name="Bukari Y."/>
            <person name="Amoako-Attah I."/>
            <person name="Meinhardt L.W."/>
            <person name="Bailey B.A."/>
            <person name="Cohen S.P."/>
        </authorList>
    </citation>
    <scope>NUCLEOTIDE SEQUENCE [LARGE SCALE GENOMIC DNA]</scope>
    <source>
        <strain evidence="4 5">GH-19</strain>
    </source>
</reference>
<dbReference type="Proteomes" id="UP001498398">
    <property type="component" value="Unassembled WGS sequence"/>
</dbReference>
<keyword evidence="5" id="KW-1185">Reference proteome</keyword>
<sequence length="110" mass="11925">MSENNTSPRVNSALMAKYVGQHVRLACKVLTTTDNTATVLCSDGGEVLVKFPGGGSDISTTFVEIVGKVVDESTIQKACCINLGSELDMQLVNRTIEIIHQPKYFNNIFS</sequence>
<comment type="similarity">
    <text evidence="2">Belongs to the replication factor A protein 3 family.</text>
</comment>
<dbReference type="InterPro" id="IPR013970">
    <property type="entry name" value="Rfa2"/>
</dbReference>
<comment type="subcellular location">
    <subcellularLocation>
        <location evidence="1">Nucleus</location>
    </subcellularLocation>
</comment>
<organism evidence="4 5">
    <name type="scientific">Marasmiellus scandens</name>
    <dbReference type="NCBI Taxonomy" id="2682957"/>
    <lineage>
        <taxon>Eukaryota</taxon>
        <taxon>Fungi</taxon>
        <taxon>Dikarya</taxon>
        <taxon>Basidiomycota</taxon>
        <taxon>Agaricomycotina</taxon>
        <taxon>Agaricomycetes</taxon>
        <taxon>Agaricomycetidae</taxon>
        <taxon>Agaricales</taxon>
        <taxon>Marasmiineae</taxon>
        <taxon>Omphalotaceae</taxon>
        <taxon>Marasmiellus</taxon>
    </lineage>
</organism>
<proteinExistence type="inferred from homology"/>
<gene>
    <name evidence="4" type="ORF">VKT23_018755</name>
</gene>
<evidence type="ECO:0000256" key="3">
    <source>
        <dbReference type="ARBA" id="ARBA00023242"/>
    </source>
</evidence>
<dbReference type="CDD" id="cd04479">
    <property type="entry name" value="RPA3"/>
    <property type="match status" value="1"/>
</dbReference>
<evidence type="ECO:0000313" key="5">
    <source>
        <dbReference type="Proteomes" id="UP001498398"/>
    </source>
</evidence>
<comment type="caution">
    <text evidence="4">The sequence shown here is derived from an EMBL/GenBank/DDBJ whole genome shotgun (WGS) entry which is preliminary data.</text>
</comment>
<keyword evidence="3" id="KW-0539">Nucleus</keyword>
<protein>
    <recommendedName>
        <fullName evidence="6">Replication factor A protein 3</fullName>
    </recommendedName>
</protein>
<accession>A0ABR1IN81</accession>
<evidence type="ECO:0000256" key="1">
    <source>
        <dbReference type="ARBA" id="ARBA00004123"/>
    </source>
</evidence>
<evidence type="ECO:0000313" key="4">
    <source>
        <dbReference type="EMBL" id="KAK7437132.1"/>
    </source>
</evidence>
<dbReference type="InterPro" id="IPR012340">
    <property type="entry name" value="NA-bd_OB-fold"/>
</dbReference>
<name>A0ABR1IN81_9AGAR</name>
<dbReference type="Gene3D" id="2.40.50.140">
    <property type="entry name" value="Nucleic acid-binding proteins"/>
    <property type="match status" value="1"/>
</dbReference>
<dbReference type="PANTHER" id="PTHR15114">
    <property type="entry name" value="REPLICATION PROTEIN A3"/>
    <property type="match status" value="1"/>
</dbReference>
<evidence type="ECO:0000256" key="2">
    <source>
        <dbReference type="ARBA" id="ARBA00009761"/>
    </source>
</evidence>